<comment type="caution">
    <text evidence="13">The sequence shown here is derived from an EMBL/GenBank/DDBJ whole genome shotgun (WGS) entry which is preliminary data.</text>
</comment>
<evidence type="ECO:0000256" key="6">
    <source>
        <dbReference type="ARBA" id="ARBA00022801"/>
    </source>
</evidence>
<sequence>MESDIADDLSKLNIRDILNADSRPTFIIDLDPDDDSPLRSKPIQPVFSNTALTTHERLSDAVCGEEAQSVADEHADAVSYSDFKSWATGITTQDDSKDVFPLFCLFHGLLWTGSTVAKRWRLISGNRLWQHNSAPAGLPRSVLSQASTSAVKVQDIAELDIPKKSEQEPQLKDDARSVIKDPVHEATPTETTLVASTQQRKSFRHFWRGGTSKGSSDRNTGSSSSSFIVLGKPAKAVVDWTLPHPKGILSPYIQLLREIDWTSTPLGPMESWSPELRQVANLVINNPHPASIFWGNDMTMLYNEPYAIHFAGNKHPTMLGTGASGPWSEAWDVLGAAFAEVVRTGVSFRSDNNQLALYRRGFMEEMHICWSLTPLYGGTNRIVGFYNAPFETTDLVLGQRRMATINRVGESLRRATTIKSFWKRVLDGLEDNHRDVPFALIYSVGESEEVDHQSSSSGSTISSKSCFLEGAIGIPEGHPAAPDQIDLKRSYQGFVPSFREAIRTREPTLIRLRDGTLPEDLLQGITWRGFDEPGTEAIIFPVRPTNGENVLAFLVLGVNPQRPYDAGYISFATLLNNQLAASLASIILFEEETRRGRDAAEAAALVKEELTQQINLQASRLRRMTELSPLGMFLTSPEGILREANDRFYEMTGHTRDNHTDTSWVDMLGSPGSIMEQGWDRLTQELLPWSGEVKLRQGTEDPINFPGEIIDLWILVTAHPELSSTGALRSIMGSITDISHLKWAQGLQNRRLQEAEETRRQQNEFIDITSHEMRNPLSAILQCADDITSAMQGILSNGVKVSKEVIESCLDSSQTIALCVQHQRLIVDDILTVSKLDSNLLVITPIVCQPQTMVERVVKMFESEMLAKDITLEIEIYPEFEELSVTWVAMDPSRVLQILINLITNAIKFTASCSTRRIKVAVGVSKDPPKITNSPGFAFAPTRAELGNVVSSDEWGTGEALFVRYRVQDTGCGLSDNERQLLFQRFKQATPRTHAEFGGSGLGLFISKRLAELHGGRIGVASVAGKGSDFGFYIQARRSDPPNTRESRQPVLVETPASTNGSMKKNAQLSGQSTDTVNASTRRKAEISSKPFDPRTLTIHVVEDNLINQKVFVNQLRKAGCTVSATNDGLEALEFLKSTHFCKENGSKLSVILMDLEMPKMDGLECVSEIRRMQKKGVIKEHVPVIAVTANATSGLEPVNYSNMSTSLEPELLLQAIFYHVVLPYKLPTRNDAENPGLTYDLASRLERALVKFRTDEDQDAWNVIVGSMKAIAVLNQDQLISQELLDVLQGIASGEKNIWLAVFVTQQNSALLIHSNDVEQTVIFEAFQTAATVKHVLAAKHGLTWQFPHRAVQVPFNVFNDTSFLRNLSQLLEQASCVSFDQFAAKASKGGKSIAETRDSTDPSLVIEMLMSLLEGLGSGCEVQSIRKKVRDDVVLGSSEVPWRRSPYWLVLRVALRRMLRELLDNKHDGMGRVYYKFIICAMLAELLKDSVGHLHPEMILQLRSKLCRRMAKLKADSAACSASLRPLYNELFTSISGDFDDIVRYATERVSSRWDDFKTRVARCIPILPRRVTDADLYMRLDNSSAFLMSQLSQKPKPPSRKVSLNLPQLQEGTVLEVGRLADRYIFLQDCQNEAVTRTIVAREKPEEFCKSLSVGIIDLLAQVGDTLNNDSVLMSRHLLRLFELWTSMDEAATSICPLLKDYHPLFIPDALDVLCLLTRDEMVRLLRVQQHIRNRVASHKKSLGTIFDNPRKGSSFPAKYMYSTVAGSLVLKAAALIDEASSRARDSTLSELKGLMKRYDSLTQSLNDLTCQCTVNQSKKITKGCRRCPKFWQRKKLKISVHEDFLPTIDTDQCNAQRAAILLELFIPEYLTAYRAATWQLYLLGTTVRSRTKGDPKLLLKNITNLAVFSPELDSSFTLASRKKSFQQTHYGKLKLPKTPDQVTYRFGAEMSYYDTVSGLWADELPKVPWYQHLLGTWLPQGVTDPYESPRGVLDVFVHHPSSYEIVASETMCPQSLSGNKFHAFQRGVSARGRRWLEMLKEMAAPKFDFSSRATNLFFHRLAIQAGPSVLEEGILREAHWVFSSESFCDRLKERLEAWLDTMDQNWRQVDRMSTVVILILRLYHLCPPPFVKQAHELLIRVRFVISHWILQLQNEVRSSPDSDAAGKAATFAFWAALLCRQTFWGCLGHKEFEATMFREDPLSFFRSSIALQENLLDRLDRLPPHLRSLLTQDMSASYHMRSIVQKWVESDNRLVEKAIDETWANASVVAKRTYSPWKKLTGKNSWWISAETAPIDSIASQRVHYHLLQGHLLVDGKPLGRLPLEIRDDESMRELFEGRYLLTRPSGLLDYQILAEMEGHQVHVGIKDGRITVKALFRESVLQFVPRSVLKGPMGWDLPADLVDDCVHWLDLKTGNLEMRRKPRIWRRKPSNWILNIRKRRATRNVGTSLVEPKSEIGRRVCRIFQDFEDTKRLTIYQPANRPLSVEMKRLEIRFHVNQRGLLLCPQLRAEIDPQQDIGTLYGLRSRVTLRDTENPRRRSVLVPTGEFQWQREGMHIAVKISNDGMYAKYALNSVLGRLDCPPEPLLLYLKAAIHALTSFPLPDDLTGKTGTEEARHCLLSARSQPWTPLGEFPQKMLSIIKSLSPERTLYPPGINLYQKVRWDQHLTSTIQHEDLAPLVSLIESRSRELGVFDMTQPQQGSVSCNVSVAHLQTRGRFQRQLYERVCFDSDSTILTQAVERDGLIPLLDRKTSMRSSRVCQTIRAMLESDNGPFRFPKLASILEEWNTFRGIKESLSDIDLATTLGAGTPQLWGPLVQKLYKNVPARTYDVHFSLALLAFDDDVDMNVMMWLVALFRSSKLRRIQPPSHSLFTNFCHFEKPSKDVFLSLAFPESCYHNKNGPVAKDYPEKQMVSRIICQISNMWPNPPLSRQEFESSVKGLGPGIKSLSLKKIWQKIHPELQRLKCNWELSVYLLDLESAADMMAFVQLKKEQKLYQDVWSTKPARLKIWNSEGPKERLTAQVLMNDLLSRHETCDSSNVHCQFRSEEQVHASVGSCGSNNHSQASELSVAERPELNILRGLIQRLTSSPLTSKRAYGEDLLVSLAALAQPQRSRSILDDRPQMASIQNEITRFRQLLREQQDKIEKLVSQADPSFAWLSKGQLWPCFSPVAILEQLRNGNRSRVSQFWVDMIVEYGILTACFQRYLRIEDAILRKDDRRLEENLEAEGHSNWNPLKYPEWLLLEIDSNMLIRPIQVEVAHAIISPPSISNSVLQMNMGQGKTSCIMPMAAILLADMSHLCRLVVPRALLLQTAQVMQSRLGGLVGREVCHVPFARRSPTDDKALELFQTLHRKTLVSGGVLLCLPEHLLSFKLSGLQKLADKEIKKAQKMMNIQTWLELSSRDVLDESDLTLSPKTQLIYPSGIPTMIDGHPQRWQVIEDILSLVESHVPQLQSKLKDGIHVWRRHRGFPIIHLLRPEVEDHLNALLMDDICRGRLSYLRFKADTGLDDRRYIRLVLSTPQPSASAWKSATESLTDEPSGKKTLFLLHGLISQRLLILCLKKLWNVQYGLHPDRFPIAVPFEAKGIPSQTAEYGHPDTALILTCLSFYHTGLTKSQLLQSLQFISNCEDPSSHYERLTSSQHLPEGLEHWDLLEMDNEAQITMLWRLLRYEKCMVNHFMNNLVFPQHAKQFGLKFQASAWDIPLLSESMERQGMTTGFSGTNDNKNILPLTIRQDDLPALIQTNAEVLVHLLETRNQKCFKAVDGQGRHLNEIGILGLLRNNGIKILIDAGAQILEMENRQLAAAWLDVYPDAQGAVYFDDNSRIMVQARFQRSPVPLLASPFADNLSECVVYIDEAHTRGTDLKLPKYARGAVTLGISSTKDQIVQAAMRLRQLATTQSISFVAPPEVYTSIMSLRSAHSQKAAASKPLKSTDIVHWLLEQSCEASDNMMSLYIAQGFDFCRRRDALLVFRKTSQNKKKREKLLQEIQQPEGQTLEQLYGPKQEAPSTGLKPFNSSRVQRFVEELHEIDMDMVKYHRRVSSSVFNEVEQEREVEFEVHQLREKQNPTHLTALVFPGLDDALVQFCEKSEVDLASMHLIPALNLIGDTHLGLKYGMKGPSSKLFFSKEFSRTVQTSKPDVSRHLMRPIEWVLWRPAIATALIVIPEEAELLLPKLRRIQTPTTFLLTYTPPLTRSLLEVGTLAYYPVPTPKQELLIPSWLDIEIGLIAGRLYLHYDEYMQLRSCVQVAEAAQPSMIMDNVHHMRKHILPNFSVINAQSLSKFLTEWIPYRSRSSDITHTPMGYLVANRDLPESHPFFSSKSKSMPLGTKSTAAYIMPVKDVKAEDRSDESEWSDGGDEADSPVIATDVGMG</sequence>
<dbReference type="PROSITE" id="PS50109">
    <property type="entry name" value="HIS_KIN"/>
    <property type="match status" value="1"/>
</dbReference>
<dbReference type="Proteomes" id="UP000567885">
    <property type="component" value="Unassembled WGS sequence"/>
</dbReference>
<protein>
    <recommendedName>
        <fullName evidence="2">ubiquitinyl hydrolase 1</fullName>
        <ecNumber evidence="2">3.4.19.12</ecNumber>
    </recommendedName>
</protein>
<dbReference type="InterPro" id="IPR058846">
    <property type="entry name" value="PAS-like"/>
</dbReference>
<evidence type="ECO:0000256" key="9">
    <source>
        <dbReference type="SAM" id="Coils"/>
    </source>
</evidence>
<dbReference type="Pfam" id="PF20255">
    <property type="entry name" value="DUF6606"/>
    <property type="match status" value="1"/>
</dbReference>
<evidence type="ECO:0000256" key="1">
    <source>
        <dbReference type="ARBA" id="ARBA00000707"/>
    </source>
</evidence>
<dbReference type="PROSITE" id="PS50110">
    <property type="entry name" value="RESPONSE_REGULATORY"/>
    <property type="match status" value="1"/>
</dbReference>
<dbReference type="GO" id="GO:0000155">
    <property type="term" value="F:phosphorelay sensor kinase activity"/>
    <property type="evidence" value="ECO:0007669"/>
    <property type="project" value="InterPro"/>
</dbReference>
<dbReference type="GO" id="GO:0006508">
    <property type="term" value="P:proteolysis"/>
    <property type="evidence" value="ECO:0007669"/>
    <property type="project" value="UniProtKB-KW"/>
</dbReference>
<dbReference type="PANTHER" id="PTHR13367">
    <property type="entry name" value="UBIQUITIN THIOESTERASE"/>
    <property type="match status" value="1"/>
</dbReference>
<dbReference type="SUPFAM" id="SSF55785">
    <property type="entry name" value="PYP-like sensor domain (PAS domain)"/>
    <property type="match status" value="1"/>
</dbReference>
<evidence type="ECO:0000256" key="7">
    <source>
        <dbReference type="ARBA" id="ARBA00022807"/>
    </source>
</evidence>
<feature type="region of interest" description="Disordered" evidence="10">
    <location>
        <begin position="1056"/>
        <end position="1087"/>
    </location>
</feature>
<dbReference type="SUPFAM" id="SSF47384">
    <property type="entry name" value="Homodimeric domain of signal transducing histidine kinase"/>
    <property type="match status" value="1"/>
</dbReference>
<keyword evidence="6" id="KW-0378">Hydrolase</keyword>
<dbReference type="SMART" id="SM00448">
    <property type="entry name" value="REC"/>
    <property type="match status" value="1"/>
</dbReference>
<keyword evidence="7" id="KW-0788">Thiol protease</keyword>
<keyword evidence="4" id="KW-0645">Protease</keyword>
<dbReference type="EMBL" id="JAAGWQ010000134">
    <property type="protein sequence ID" value="KAF5664360.1"/>
    <property type="molecule type" value="Genomic_DNA"/>
</dbReference>
<dbReference type="Pfam" id="PF26131">
    <property type="entry name" value="PAS-like"/>
    <property type="match status" value="1"/>
</dbReference>
<evidence type="ECO:0000313" key="13">
    <source>
        <dbReference type="EMBL" id="KAF5664360.1"/>
    </source>
</evidence>
<gene>
    <name evidence="13" type="ORF">FHETE_7117</name>
</gene>
<dbReference type="CDD" id="cd00082">
    <property type="entry name" value="HisKA"/>
    <property type="match status" value="1"/>
</dbReference>
<feature type="region of interest" description="Disordered" evidence="10">
    <location>
        <begin position="4344"/>
        <end position="4376"/>
    </location>
</feature>
<dbReference type="OrthoDB" id="3182339at2759"/>
<dbReference type="Gene3D" id="3.30.450.20">
    <property type="entry name" value="PAS domain"/>
    <property type="match status" value="2"/>
</dbReference>
<dbReference type="GO" id="GO:0004843">
    <property type="term" value="F:cysteine-type deubiquitinase activity"/>
    <property type="evidence" value="ECO:0007669"/>
    <property type="project" value="UniProtKB-EC"/>
</dbReference>
<dbReference type="SUPFAM" id="SSF55874">
    <property type="entry name" value="ATPase domain of HSP90 chaperone/DNA topoisomerase II/histidine kinase"/>
    <property type="match status" value="1"/>
</dbReference>
<feature type="modified residue" description="4-aspartylphosphate" evidence="8">
    <location>
        <position position="1155"/>
    </location>
</feature>
<dbReference type="SMART" id="SM00387">
    <property type="entry name" value="HATPase_c"/>
    <property type="match status" value="1"/>
</dbReference>
<dbReference type="InterPro" id="IPR036097">
    <property type="entry name" value="HisK_dim/P_sf"/>
</dbReference>
<evidence type="ECO:0000259" key="12">
    <source>
        <dbReference type="PROSITE" id="PS50110"/>
    </source>
</evidence>
<proteinExistence type="predicted"/>
<evidence type="ECO:0000256" key="4">
    <source>
        <dbReference type="ARBA" id="ARBA00022670"/>
    </source>
</evidence>
<dbReference type="SUPFAM" id="SSF52540">
    <property type="entry name" value="P-loop containing nucleoside triphosphate hydrolases"/>
    <property type="match status" value="1"/>
</dbReference>
<dbReference type="Gene3D" id="1.10.287.130">
    <property type="match status" value="1"/>
</dbReference>
<dbReference type="Gene3D" id="3.40.50.2300">
    <property type="match status" value="1"/>
</dbReference>
<dbReference type="InterPro" id="IPR011006">
    <property type="entry name" value="CheY-like_superfamily"/>
</dbReference>
<dbReference type="CDD" id="cd17546">
    <property type="entry name" value="REC_hyHK_CKI1_RcsC-like"/>
    <property type="match status" value="1"/>
</dbReference>
<reference evidence="13 14" key="1">
    <citation type="submission" date="2020-05" db="EMBL/GenBank/DDBJ databases">
        <title>Identification and distribution of gene clusters putatively required for synthesis of sphingolipid metabolism inhibitors in phylogenetically diverse species of the filamentous fungus Fusarium.</title>
        <authorList>
            <person name="Kim H.-S."/>
            <person name="Busman M."/>
            <person name="Brown D.W."/>
            <person name="Divon H."/>
            <person name="Uhlig S."/>
            <person name="Proctor R.H."/>
        </authorList>
    </citation>
    <scope>NUCLEOTIDE SEQUENCE [LARGE SCALE GENOMIC DNA]</scope>
    <source>
        <strain evidence="13 14">NRRL 20693</strain>
    </source>
</reference>
<dbReference type="SUPFAM" id="SSF52172">
    <property type="entry name" value="CheY-like"/>
    <property type="match status" value="1"/>
</dbReference>
<dbReference type="PRINTS" id="PR00344">
    <property type="entry name" value="BCTRLSENSOR"/>
</dbReference>
<dbReference type="InterPro" id="IPR000014">
    <property type="entry name" value="PAS"/>
</dbReference>
<evidence type="ECO:0000256" key="10">
    <source>
        <dbReference type="SAM" id="MobiDB-lite"/>
    </source>
</evidence>
<dbReference type="EC" id="3.4.19.12" evidence="2"/>
<feature type="coiled-coil region" evidence="9">
    <location>
        <begin position="3128"/>
        <end position="3155"/>
    </location>
</feature>
<dbReference type="Gene3D" id="3.30.565.10">
    <property type="entry name" value="Histidine kinase-like ATPase, C-terminal domain"/>
    <property type="match status" value="1"/>
</dbReference>
<dbReference type="Pfam" id="PF02518">
    <property type="entry name" value="HATPase_c"/>
    <property type="match status" value="1"/>
</dbReference>
<dbReference type="InterPro" id="IPR001789">
    <property type="entry name" value="Sig_transdc_resp-reg_receiver"/>
</dbReference>
<dbReference type="InterPro" id="IPR022099">
    <property type="entry name" value="DUF3638"/>
</dbReference>
<comment type="catalytic activity">
    <reaction evidence="1">
        <text>Thiol-dependent hydrolysis of ester, thioester, amide, peptide and isopeptide bonds formed by the C-terminal Gly of ubiquitin (a 76-residue protein attached to proteins as an intracellular targeting signal).</text>
        <dbReference type="EC" id="3.4.19.12"/>
    </reaction>
</comment>
<evidence type="ECO:0000313" key="14">
    <source>
        <dbReference type="Proteomes" id="UP000567885"/>
    </source>
</evidence>
<dbReference type="InterPro" id="IPR003661">
    <property type="entry name" value="HisK_dim/P_dom"/>
</dbReference>
<feature type="compositionally biased region" description="Polar residues" evidence="10">
    <location>
        <begin position="1056"/>
        <end position="1080"/>
    </location>
</feature>
<dbReference type="InterPro" id="IPR005467">
    <property type="entry name" value="His_kinase_dom"/>
</dbReference>
<dbReference type="InterPro" id="IPR051346">
    <property type="entry name" value="OTU_Deubiquitinase"/>
</dbReference>
<dbReference type="InterPro" id="IPR046541">
    <property type="entry name" value="DUF6606"/>
</dbReference>
<dbReference type="Pfam" id="PF00072">
    <property type="entry name" value="Response_reg"/>
    <property type="match status" value="1"/>
</dbReference>
<name>A0A8H5T2D7_FUSHE</name>
<dbReference type="InterPro" id="IPR036890">
    <property type="entry name" value="HATPase_C_sf"/>
</dbReference>
<organism evidence="13 14">
    <name type="scientific">Fusarium heterosporum</name>
    <dbReference type="NCBI Taxonomy" id="42747"/>
    <lineage>
        <taxon>Eukaryota</taxon>
        <taxon>Fungi</taxon>
        <taxon>Dikarya</taxon>
        <taxon>Ascomycota</taxon>
        <taxon>Pezizomycotina</taxon>
        <taxon>Sordariomycetes</taxon>
        <taxon>Hypocreomycetidae</taxon>
        <taxon>Hypocreales</taxon>
        <taxon>Nectriaceae</taxon>
        <taxon>Fusarium</taxon>
        <taxon>Fusarium heterosporum species complex</taxon>
    </lineage>
</organism>
<dbReference type="InterPro" id="IPR035965">
    <property type="entry name" value="PAS-like_dom_sf"/>
</dbReference>
<feature type="domain" description="Response regulatory" evidence="12">
    <location>
        <begin position="1098"/>
        <end position="1221"/>
    </location>
</feature>
<feature type="compositionally biased region" description="Acidic residues" evidence="10">
    <location>
        <begin position="4351"/>
        <end position="4365"/>
    </location>
</feature>
<feature type="domain" description="Histidine kinase" evidence="11">
    <location>
        <begin position="768"/>
        <end position="1038"/>
    </location>
</feature>
<keyword evidence="9" id="KW-0175">Coiled coil</keyword>
<dbReference type="Pfam" id="PF12359">
    <property type="entry name" value="DUF3645"/>
    <property type="match status" value="1"/>
</dbReference>
<evidence type="ECO:0000259" key="11">
    <source>
        <dbReference type="PROSITE" id="PS50109"/>
    </source>
</evidence>
<evidence type="ECO:0000256" key="5">
    <source>
        <dbReference type="ARBA" id="ARBA00022786"/>
    </source>
</evidence>
<dbReference type="InterPro" id="IPR004358">
    <property type="entry name" value="Sig_transdc_His_kin-like_C"/>
</dbReference>
<dbReference type="InterPro" id="IPR022105">
    <property type="entry name" value="DUF3645"/>
</dbReference>
<evidence type="ECO:0000256" key="3">
    <source>
        <dbReference type="ARBA" id="ARBA00022553"/>
    </source>
</evidence>
<dbReference type="PANTHER" id="PTHR13367:SF33">
    <property type="entry name" value="P-LOOP CONTAINING NUCLEOSIDE TRIPHOSPHATE HYDROLASE PROTEIN"/>
    <property type="match status" value="1"/>
</dbReference>
<dbReference type="Pfam" id="PF13188">
    <property type="entry name" value="PAS_8"/>
    <property type="match status" value="1"/>
</dbReference>
<evidence type="ECO:0000256" key="2">
    <source>
        <dbReference type="ARBA" id="ARBA00012759"/>
    </source>
</evidence>
<dbReference type="InterPro" id="IPR027417">
    <property type="entry name" value="P-loop_NTPase"/>
</dbReference>
<evidence type="ECO:0000256" key="8">
    <source>
        <dbReference type="PROSITE-ProRule" id="PRU00169"/>
    </source>
</evidence>
<keyword evidence="14" id="KW-1185">Reference proteome</keyword>
<accession>A0A8H5T2D7</accession>
<dbReference type="Pfam" id="PF12340">
    <property type="entry name" value="DUF3638"/>
    <property type="match status" value="1"/>
</dbReference>
<dbReference type="InterPro" id="IPR003594">
    <property type="entry name" value="HATPase_dom"/>
</dbReference>
<keyword evidence="5" id="KW-0833">Ubl conjugation pathway</keyword>
<keyword evidence="3 8" id="KW-0597">Phosphoprotein</keyword>